<organism evidence="1 2">
    <name type="scientific">Phytophthora infestans</name>
    <name type="common">Potato late blight agent</name>
    <name type="synonym">Botrytis infestans</name>
    <dbReference type="NCBI Taxonomy" id="4787"/>
    <lineage>
        <taxon>Eukaryota</taxon>
        <taxon>Sar</taxon>
        <taxon>Stramenopiles</taxon>
        <taxon>Oomycota</taxon>
        <taxon>Peronosporomycetes</taxon>
        <taxon>Peronosporales</taxon>
        <taxon>Peronosporaceae</taxon>
        <taxon>Phytophthora</taxon>
    </lineage>
</organism>
<name>A0A8S9ULZ0_PHYIN</name>
<proteinExistence type="predicted"/>
<gene>
    <name evidence="1" type="ORF">GN958_ATG09090</name>
</gene>
<comment type="caution">
    <text evidence="1">The sequence shown here is derived from an EMBL/GenBank/DDBJ whole genome shotgun (WGS) entry which is preliminary data.</text>
</comment>
<evidence type="ECO:0000313" key="2">
    <source>
        <dbReference type="Proteomes" id="UP000704712"/>
    </source>
</evidence>
<sequence length="77" mass="8207">MAAGWCDARYRHPDTHGSTTNATAVAGDNYQTCESMSTGNERTGQYEHAAPITTGLFLETIAKPDVAGQPYAKATQT</sequence>
<dbReference type="Proteomes" id="UP000704712">
    <property type="component" value="Unassembled WGS sequence"/>
</dbReference>
<protein>
    <submittedName>
        <fullName evidence="1">Uncharacterized protein</fullName>
    </submittedName>
</protein>
<reference evidence="1" key="1">
    <citation type="submission" date="2020-03" db="EMBL/GenBank/DDBJ databases">
        <title>Hybrid Assembly of Korean Phytophthora infestans isolates.</title>
        <authorList>
            <person name="Prokchorchik M."/>
            <person name="Lee Y."/>
            <person name="Seo J."/>
            <person name="Cho J.-H."/>
            <person name="Park Y.-E."/>
            <person name="Jang D.-C."/>
            <person name="Im J.-S."/>
            <person name="Choi J.-G."/>
            <person name="Park H.-J."/>
            <person name="Lee G.-B."/>
            <person name="Lee Y.-G."/>
            <person name="Hong S.-Y."/>
            <person name="Cho K."/>
            <person name="Sohn K.H."/>
        </authorList>
    </citation>
    <scope>NUCLEOTIDE SEQUENCE</scope>
    <source>
        <strain evidence="1">KR_2_A2</strain>
    </source>
</reference>
<accession>A0A8S9ULZ0</accession>
<dbReference type="AlphaFoldDB" id="A0A8S9ULZ0"/>
<feature type="non-terminal residue" evidence="1">
    <location>
        <position position="1"/>
    </location>
</feature>
<evidence type="ECO:0000313" key="1">
    <source>
        <dbReference type="EMBL" id="KAF4141716.1"/>
    </source>
</evidence>
<dbReference type="EMBL" id="JAACNO010001270">
    <property type="protein sequence ID" value="KAF4141716.1"/>
    <property type="molecule type" value="Genomic_DNA"/>
</dbReference>